<comment type="caution">
    <text evidence="2">The sequence shown here is derived from an EMBL/GenBank/DDBJ whole genome shotgun (WGS) entry which is preliminary data.</text>
</comment>
<organism evidence="2 3">
    <name type="scientific">Amphibalanus amphitrite</name>
    <name type="common">Striped barnacle</name>
    <name type="synonym">Balanus amphitrite</name>
    <dbReference type="NCBI Taxonomy" id="1232801"/>
    <lineage>
        <taxon>Eukaryota</taxon>
        <taxon>Metazoa</taxon>
        <taxon>Ecdysozoa</taxon>
        <taxon>Arthropoda</taxon>
        <taxon>Crustacea</taxon>
        <taxon>Multicrustacea</taxon>
        <taxon>Cirripedia</taxon>
        <taxon>Thoracica</taxon>
        <taxon>Thoracicalcarea</taxon>
        <taxon>Balanomorpha</taxon>
        <taxon>Balanoidea</taxon>
        <taxon>Balanidae</taxon>
        <taxon>Amphibalaninae</taxon>
        <taxon>Amphibalanus</taxon>
    </lineage>
</organism>
<dbReference type="InterPro" id="IPR052958">
    <property type="entry name" value="IFN-induced_PKR_regulator"/>
</dbReference>
<dbReference type="InterPro" id="IPR012337">
    <property type="entry name" value="RNaseH-like_sf"/>
</dbReference>
<dbReference type="PANTHER" id="PTHR46289:SF14">
    <property type="entry name" value="DUF4371 DOMAIN-CONTAINING PROTEIN"/>
    <property type="match status" value="1"/>
</dbReference>
<evidence type="ECO:0000259" key="1">
    <source>
        <dbReference type="Pfam" id="PF14291"/>
    </source>
</evidence>
<dbReference type="InterPro" id="IPR025398">
    <property type="entry name" value="DUF4371"/>
</dbReference>
<evidence type="ECO:0000313" key="2">
    <source>
        <dbReference type="EMBL" id="KAF0288656.1"/>
    </source>
</evidence>
<name>A0A6A4V1S7_AMPAM</name>
<accession>A0A6A4V1S7</accession>
<gene>
    <name evidence="2" type="primary">THAP12_7</name>
    <name evidence="2" type="ORF">FJT64_012956</name>
</gene>
<dbReference type="AlphaFoldDB" id="A0A6A4V1S7"/>
<dbReference type="EMBL" id="VIIS01002087">
    <property type="protein sequence ID" value="KAF0288656.1"/>
    <property type="molecule type" value="Genomic_DNA"/>
</dbReference>
<feature type="domain" description="DUF4371" evidence="1">
    <location>
        <begin position="5"/>
        <end position="188"/>
    </location>
</feature>
<protein>
    <submittedName>
        <fullName evidence="2">Repressor of the inhibitor of the protein kinase</fullName>
    </submittedName>
</protein>
<proteinExistence type="predicted"/>
<reference evidence="2 3" key="1">
    <citation type="submission" date="2019-07" db="EMBL/GenBank/DDBJ databases">
        <title>Draft genome assembly of a fouling barnacle, Amphibalanus amphitrite (Darwin, 1854): The first reference genome for Thecostraca.</title>
        <authorList>
            <person name="Kim W."/>
        </authorList>
    </citation>
    <scope>NUCLEOTIDE SEQUENCE [LARGE SCALE GENOMIC DNA]</scope>
    <source>
        <strain evidence="2">SNU_AA5</strain>
        <tissue evidence="2">Soma without cirri and trophi</tissue>
    </source>
</reference>
<dbReference type="Pfam" id="PF14291">
    <property type="entry name" value="DUF4371"/>
    <property type="match status" value="1"/>
</dbReference>
<sequence length="366" mass="40550">MLAAYQNIPLRGHRDEGKLKTDGIPPPENDGNFRALLRYRLRGGDQTLKRHLDECPNNAQYISKRVQNEILEVGKSLILETVVDKVDKAGVWSIMADETTDRANREQMVLVARYVDKEGDDLVVREDPIALLDVLKTLRKSGSGSETEVKMSGANLTQVLTERVRKLGLDFSKLVGQCYDGAPSMASEKVGVAAGVKSEAPLSHYFHCAVHAVNLSTSLIRKVPFVRNALDNMETIITFVTDGAKREDILSYAQTQKLDSSKRHKLVKLCQTRFVERHVAVERFCEQLSAIVLALRTISTWDESRSSSKAAMFLHTISMTEFLVGVFVAEKLAGILRPLALALQEKGADLVKALDLGPIRVGALRP</sequence>
<evidence type="ECO:0000313" key="3">
    <source>
        <dbReference type="Proteomes" id="UP000440578"/>
    </source>
</evidence>
<dbReference type="SUPFAM" id="SSF53098">
    <property type="entry name" value="Ribonuclease H-like"/>
    <property type="match status" value="1"/>
</dbReference>
<dbReference type="Proteomes" id="UP000440578">
    <property type="component" value="Unassembled WGS sequence"/>
</dbReference>
<dbReference type="OrthoDB" id="1101576at2759"/>
<keyword evidence="3" id="KW-1185">Reference proteome</keyword>
<dbReference type="PANTHER" id="PTHR46289">
    <property type="entry name" value="52 KDA REPRESSOR OF THE INHIBITOR OF THE PROTEIN KINASE-LIKE PROTEIN-RELATED"/>
    <property type="match status" value="1"/>
</dbReference>